<feature type="region of interest" description="Disordered" evidence="1">
    <location>
        <begin position="1"/>
        <end position="20"/>
    </location>
</feature>
<dbReference type="AlphaFoldDB" id="A0A0A8ZWG1"/>
<evidence type="ECO:0000256" key="1">
    <source>
        <dbReference type="SAM" id="MobiDB-lite"/>
    </source>
</evidence>
<reference evidence="2" key="2">
    <citation type="journal article" date="2015" name="Data Brief">
        <title>Shoot transcriptome of the giant reed, Arundo donax.</title>
        <authorList>
            <person name="Barrero R.A."/>
            <person name="Guerrero F.D."/>
            <person name="Moolhuijzen P."/>
            <person name="Goolsby J.A."/>
            <person name="Tidwell J."/>
            <person name="Bellgard S.E."/>
            <person name="Bellgard M.I."/>
        </authorList>
    </citation>
    <scope>NUCLEOTIDE SEQUENCE</scope>
    <source>
        <tissue evidence="2">Shoot tissue taken approximately 20 cm above the soil surface</tissue>
    </source>
</reference>
<dbReference type="EMBL" id="GBRH01255822">
    <property type="protein sequence ID" value="JAD42073.1"/>
    <property type="molecule type" value="Transcribed_RNA"/>
</dbReference>
<feature type="compositionally biased region" description="Basic residues" evidence="1">
    <location>
        <begin position="10"/>
        <end position="20"/>
    </location>
</feature>
<name>A0A0A8ZWG1_ARUDO</name>
<evidence type="ECO:0000313" key="2">
    <source>
        <dbReference type="EMBL" id="JAD42073.1"/>
    </source>
</evidence>
<sequence length="20" mass="2297">MQELLDVPAKRKRKKINSAA</sequence>
<protein>
    <submittedName>
        <fullName evidence="2">Uncharacterized protein</fullName>
    </submittedName>
</protein>
<organism evidence="2">
    <name type="scientific">Arundo donax</name>
    <name type="common">Giant reed</name>
    <name type="synonym">Donax arundinaceus</name>
    <dbReference type="NCBI Taxonomy" id="35708"/>
    <lineage>
        <taxon>Eukaryota</taxon>
        <taxon>Viridiplantae</taxon>
        <taxon>Streptophyta</taxon>
        <taxon>Embryophyta</taxon>
        <taxon>Tracheophyta</taxon>
        <taxon>Spermatophyta</taxon>
        <taxon>Magnoliopsida</taxon>
        <taxon>Liliopsida</taxon>
        <taxon>Poales</taxon>
        <taxon>Poaceae</taxon>
        <taxon>PACMAD clade</taxon>
        <taxon>Arundinoideae</taxon>
        <taxon>Arundineae</taxon>
        <taxon>Arundo</taxon>
    </lineage>
</organism>
<accession>A0A0A8ZWG1</accession>
<reference evidence="2" key="1">
    <citation type="submission" date="2014-09" db="EMBL/GenBank/DDBJ databases">
        <authorList>
            <person name="Magalhaes I.L.F."/>
            <person name="Oliveira U."/>
            <person name="Santos F.R."/>
            <person name="Vidigal T.H.D.A."/>
            <person name="Brescovit A.D."/>
            <person name="Santos A.J."/>
        </authorList>
    </citation>
    <scope>NUCLEOTIDE SEQUENCE</scope>
    <source>
        <tissue evidence="2">Shoot tissue taken approximately 20 cm above the soil surface</tissue>
    </source>
</reference>
<proteinExistence type="predicted"/>